<evidence type="ECO:0000256" key="3">
    <source>
        <dbReference type="ARBA" id="ARBA00022729"/>
    </source>
</evidence>
<dbReference type="Gene3D" id="3.50.30.30">
    <property type="match status" value="1"/>
</dbReference>
<evidence type="ECO:0000256" key="5">
    <source>
        <dbReference type="SAM" id="SignalP"/>
    </source>
</evidence>
<dbReference type="GO" id="GO:0005576">
    <property type="term" value="C:extracellular region"/>
    <property type="evidence" value="ECO:0007669"/>
    <property type="project" value="UniProtKB-SubCell"/>
</dbReference>
<feature type="signal peptide" evidence="5">
    <location>
        <begin position="1"/>
        <end position="25"/>
    </location>
</feature>
<organism evidence="7 8">
    <name type="scientific">Zophobas morio</name>
    <dbReference type="NCBI Taxonomy" id="2755281"/>
    <lineage>
        <taxon>Eukaryota</taxon>
        <taxon>Metazoa</taxon>
        <taxon>Ecdysozoa</taxon>
        <taxon>Arthropoda</taxon>
        <taxon>Hexapoda</taxon>
        <taxon>Insecta</taxon>
        <taxon>Pterygota</taxon>
        <taxon>Neoptera</taxon>
        <taxon>Endopterygota</taxon>
        <taxon>Coleoptera</taxon>
        <taxon>Polyphaga</taxon>
        <taxon>Cucujiformia</taxon>
        <taxon>Tenebrionidae</taxon>
        <taxon>Zophobas</taxon>
    </lineage>
</organism>
<dbReference type="FunFam" id="3.50.30.30:FF:000017">
    <property type="entry name" value="Protease-associated domain-containing protein 1"/>
    <property type="match status" value="1"/>
</dbReference>
<dbReference type="Proteomes" id="UP001168821">
    <property type="component" value="Unassembled WGS sequence"/>
</dbReference>
<evidence type="ECO:0000256" key="4">
    <source>
        <dbReference type="ARBA" id="ARBA00023180"/>
    </source>
</evidence>
<dbReference type="PANTHER" id="PTHR22702">
    <property type="entry name" value="PROTEASE-ASSOCIATED DOMAIN-CONTAINING PROTEIN"/>
    <property type="match status" value="1"/>
</dbReference>
<comment type="caution">
    <text evidence="7">The sequence shown here is derived from an EMBL/GenBank/DDBJ whole genome shotgun (WGS) entry which is preliminary data.</text>
</comment>
<protein>
    <recommendedName>
        <fullName evidence="6">PA domain-containing protein</fullName>
    </recommendedName>
</protein>
<sequence length="206" mass="22894">MYAIASLLKKVFLLGILFFLGSSEGGPNNLHIHDGATTAEIIAGDIFFEIIEPVELEYTYRIRPAKDFGAPFNESFYIEHVPLVPIQPKFGCTTPNNIEDIEGNVALIERGECSFKMKAIIAEKAGAQAVIITDVSKPTEEYFIEMIDDDSADEVNIPAAFLMGKNGIMITTTLQQLKRSYAIINLPVNLTFTPVHEMNQPPWLGW</sequence>
<evidence type="ECO:0000259" key="6">
    <source>
        <dbReference type="Pfam" id="PF02225"/>
    </source>
</evidence>
<accession>A0AA38MPI5</accession>
<feature type="domain" description="PA" evidence="6">
    <location>
        <begin position="82"/>
        <end position="167"/>
    </location>
</feature>
<dbReference type="EMBL" id="JALNTZ010000001">
    <property type="protein sequence ID" value="KAJ3666275.1"/>
    <property type="molecule type" value="Genomic_DNA"/>
</dbReference>
<reference evidence="7" key="1">
    <citation type="journal article" date="2023" name="G3 (Bethesda)">
        <title>Whole genome assemblies of Zophobas morio and Tenebrio molitor.</title>
        <authorList>
            <person name="Kaur S."/>
            <person name="Stinson S.A."/>
            <person name="diCenzo G.C."/>
        </authorList>
    </citation>
    <scope>NUCLEOTIDE SEQUENCE</scope>
    <source>
        <strain evidence="7">QUZm001</strain>
    </source>
</reference>
<evidence type="ECO:0000256" key="2">
    <source>
        <dbReference type="ARBA" id="ARBA00022525"/>
    </source>
</evidence>
<dbReference type="Pfam" id="PF02225">
    <property type="entry name" value="PA"/>
    <property type="match status" value="1"/>
</dbReference>
<dbReference type="CDD" id="cd02127">
    <property type="entry name" value="PA_hPAP21_like"/>
    <property type="match status" value="1"/>
</dbReference>
<dbReference type="AlphaFoldDB" id="A0AA38MPI5"/>
<evidence type="ECO:0000313" key="8">
    <source>
        <dbReference type="Proteomes" id="UP001168821"/>
    </source>
</evidence>
<gene>
    <name evidence="7" type="ORF">Zmor_001728</name>
</gene>
<keyword evidence="3 5" id="KW-0732">Signal</keyword>
<name>A0AA38MPI5_9CUCU</name>
<keyword evidence="2" id="KW-0964">Secreted</keyword>
<dbReference type="InterPro" id="IPR037323">
    <property type="entry name" value="PRADC1-like_PA"/>
</dbReference>
<keyword evidence="4" id="KW-0325">Glycoprotein</keyword>
<proteinExistence type="predicted"/>
<keyword evidence="8" id="KW-1185">Reference proteome</keyword>
<comment type="subcellular location">
    <subcellularLocation>
        <location evidence="1">Secreted</location>
    </subcellularLocation>
</comment>
<dbReference type="InterPro" id="IPR046450">
    <property type="entry name" value="PA_dom_sf"/>
</dbReference>
<dbReference type="InterPro" id="IPR003137">
    <property type="entry name" value="PA_domain"/>
</dbReference>
<evidence type="ECO:0000313" key="7">
    <source>
        <dbReference type="EMBL" id="KAJ3666275.1"/>
    </source>
</evidence>
<dbReference type="SUPFAM" id="SSF52025">
    <property type="entry name" value="PA domain"/>
    <property type="match status" value="1"/>
</dbReference>
<feature type="chain" id="PRO_5041399641" description="PA domain-containing protein" evidence="5">
    <location>
        <begin position="26"/>
        <end position="206"/>
    </location>
</feature>
<evidence type="ECO:0000256" key="1">
    <source>
        <dbReference type="ARBA" id="ARBA00004613"/>
    </source>
</evidence>
<dbReference type="PANTHER" id="PTHR22702:SF1">
    <property type="entry name" value="PROTEASE-ASSOCIATED DOMAIN-CONTAINING PROTEIN 1"/>
    <property type="match status" value="1"/>
</dbReference>